<keyword evidence="2" id="KW-1185">Reference proteome</keyword>
<sequence length="368" mass="42254">MNLYPRELGLYKSRCFLTEFCCMVLTRCTYSDEHESWSAHLKGLRLNARPKRDIMKGWYNMLWLYGPKNLSRTTDKLPAVSGIASLYAEKIDEEYLAGLWRGQLIEGLMWQSLSFRRVHEYRAPSWSWTSGDGIPATGQIVDFTDMAEILETKVTLKSTNPFVEVSDGYIKIRAPMEQLYSMLEDWDPEAPGHYKYSNNITVRTKNDDQKGVYARFDFAFTAEDAPQEVKKIAKSLEGVDIFALFILKSRSWNADAADNEGTYHALIVRKVDGTDAYQRLGFLLGDKEVIGREPEKRRCRNVSYDHTCLGGLLPARVGVRPGSMRQRHPRAPTASMLQLPYDYRQIRIVSDLAMSKMNSWCEIYSKCT</sequence>
<accession>A0A6A5V2C1</accession>
<dbReference type="PANTHER" id="PTHR33112">
    <property type="entry name" value="DOMAIN PROTEIN, PUTATIVE-RELATED"/>
    <property type="match status" value="1"/>
</dbReference>
<organism evidence="1 2">
    <name type="scientific">Bimuria novae-zelandiae CBS 107.79</name>
    <dbReference type="NCBI Taxonomy" id="1447943"/>
    <lineage>
        <taxon>Eukaryota</taxon>
        <taxon>Fungi</taxon>
        <taxon>Dikarya</taxon>
        <taxon>Ascomycota</taxon>
        <taxon>Pezizomycotina</taxon>
        <taxon>Dothideomycetes</taxon>
        <taxon>Pleosporomycetidae</taxon>
        <taxon>Pleosporales</taxon>
        <taxon>Massarineae</taxon>
        <taxon>Didymosphaeriaceae</taxon>
        <taxon>Bimuria</taxon>
    </lineage>
</organism>
<gene>
    <name evidence="1" type="ORF">BU23DRAFT_570036</name>
</gene>
<dbReference type="Proteomes" id="UP000800036">
    <property type="component" value="Unassembled WGS sequence"/>
</dbReference>
<proteinExistence type="predicted"/>
<name>A0A6A5V2C1_9PLEO</name>
<dbReference type="PANTHER" id="PTHR33112:SF16">
    <property type="entry name" value="HETEROKARYON INCOMPATIBILITY DOMAIN-CONTAINING PROTEIN"/>
    <property type="match status" value="1"/>
</dbReference>
<evidence type="ECO:0008006" key="3">
    <source>
        <dbReference type="Google" id="ProtNLM"/>
    </source>
</evidence>
<reference evidence="1" key="1">
    <citation type="journal article" date="2020" name="Stud. Mycol.">
        <title>101 Dothideomycetes genomes: a test case for predicting lifestyles and emergence of pathogens.</title>
        <authorList>
            <person name="Haridas S."/>
            <person name="Albert R."/>
            <person name="Binder M."/>
            <person name="Bloem J."/>
            <person name="Labutti K."/>
            <person name="Salamov A."/>
            <person name="Andreopoulos B."/>
            <person name="Baker S."/>
            <person name="Barry K."/>
            <person name="Bills G."/>
            <person name="Bluhm B."/>
            <person name="Cannon C."/>
            <person name="Castanera R."/>
            <person name="Culley D."/>
            <person name="Daum C."/>
            <person name="Ezra D."/>
            <person name="Gonzalez J."/>
            <person name="Henrissat B."/>
            <person name="Kuo A."/>
            <person name="Liang C."/>
            <person name="Lipzen A."/>
            <person name="Lutzoni F."/>
            <person name="Magnuson J."/>
            <person name="Mondo S."/>
            <person name="Nolan M."/>
            <person name="Ohm R."/>
            <person name="Pangilinan J."/>
            <person name="Park H.-J."/>
            <person name="Ramirez L."/>
            <person name="Alfaro M."/>
            <person name="Sun H."/>
            <person name="Tritt A."/>
            <person name="Yoshinaga Y."/>
            <person name="Zwiers L.-H."/>
            <person name="Turgeon B."/>
            <person name="Goodwin S."/>
            <person name="Spatafora J."/>
            <person name="Crous P."/>
            <person name="Grigoriev I."/>
        </authorList>
    </citation>
    <scope>NUCLEOTIDE SEQUENCE</scope>
    <source>
        <strain evidence="1">CBS 107.79</strain>
    </source>
</reference>
<evidence type="ECO:0000313" key="1">
    <source>
        <dbReference type="EMBL" id="KAF1971255.1"/>
    </source>
</evidence>
<protein>
    <recommendedName>
        <fullName evidence="3">Heterokaryon incompatibility domain-containing protein</fullName>
    </recommendedName>
</protein>
<dbReference type="AlphaFoldDB" id="A0A6A5V2C1"/>
<dbReference type="OrthoDB" id="47007at2759"/>
<evidence type="ECO:0000313" key="2">
    <source>
        <dbReference type="Proteomes" id="UP000800036"/>
    </source>
</evidence>
<dbReference type="EMBL" id="ML976694">
    <property type="protein sequence ID" value="KAF1971255.1"/>
    <property type="molecule type" value="Genomic_DNA"/>
</dbReference>